<organism evidence="1 2">
    <name type="scientific">Elysia crispata</name>
    <name type="common">lettuce slug</name>
    <dbReference type="NCBI Taxonomy" id="231223"/>
    <lineage>
        <taxon>Eukaryota</taxon>
        <taxon>Metazoa</taxon>
        <taxon>Spiralia</taxon>
        <taxon>Lophotrochozoa</taxon>
        <taxon>Mollusca</taxon>
        <taxon>Gastropoda</taxon>
        <taxon>Heterobranchia</taxon>
        <taxon>Euthyneura</taxon>
        <taxon>Panpulmonata</taxon>
        <taxon>Sacoglossa</taxon>
        <taxon>Placobranchoidea</taxon>
        <taxon>Plakobranchidae</taxon>
        <taxon>Elysia</taxon>
    </lineage>
</organism>
<keyword evidence="2" id="KW-1185">Reference proteome</keyword>
<accession>A0AAE1D7D5</accession>
<name>A0AAE1D7D5_9GAST</name>
<gene>
    <name evidence="1" type="ORF">RRG08_064723</name>
</gene>
<dbReference type="Proteomes" id="UP001283361">
    <property type="component" value="Unassembled WGS sequence"/>
</dbReference>
<protein>
    <submittedName>
        <fullName evidence="1">Uncharacterized protein</fullName>
    </submittedName>
</protein>
<proteinExistence type="predicted"/>
<comment type="caution">
    <text evidence="1">The sequence shown here is derived from an EMBL/GenBank/DDBJ whole genome shotgun (WGS) entry which is preliminary data.</text>
</comment>
<reference evidence="1" key="1">
    <citation type="journal article" date="2023" name="G3 (Bethesda)">
        <title>A reference genome for the long-term kleptoplast-retaining sea slug Elysia crispata morphotype clarki.</title>
        <authorList>
            <person name="Eastman K.E."/>
            <person name="Pendleton A.L."/>
            <person name="Shaikh M.A."/>
            <person name="Suttiyut T."/>
            <person name="Ogas R."/>
            <person name="Tomko P."/>
            <person name="Gavelis G."/>
            <person name="Widhalm J.R."/>
            <person name="Wisecaver J.H."/>
        </authorList>
    </citation>
    <scope>NUCLEOTIDE SEQUENCE</scope>
    <source>
        <strain evidence="1">ECLA1</strain>
    </source>
</reference>
<evidence type="ECO:0000313" key="1">
    <source>
        <dbReference type="EMBL" id="KAK3760052.1"/>
    </source>
</evidence>
<dbReference type="AlphaFoldDB" id="A0AAE1D7D5"/>
<evidence type="ECO:0000313" key="2">
    <source>
        <dbReference type="Proteomes" id="UP001283361"/>
    </source>
</evidence>
<sequence>MLLCPSINLCAFPLKPPRQCSIGGRWQRLVEGVSSDHFHRDVPSRVINDGETEPEISQFAHHPAPRPGRETREWSWDPAWRHAQLAMKNPGIGLSLEEENEYVFYKRDS</sequence>
<dbReference type="EMBL" id="JAWDGP010005047">
    <property type="protein sequence ID" value="KAK3760052.1"/>
    <property type="molecule type" value="Genomic_DNA"/>
</dbReference>